<dbReference type="SUPFAM" id="SSF56672">
    <property type="entry name" value="DNA/RNA polymerases"/>
    <property type="match status" value="1"/>
</dbReference>
<dbReference type="PANTHER" id="PTHR34072">
    <property type="entry name" value="ENZYMATIC POLYPROTEIN-RELATED"/>
    <property type="match status" value="1"/>
</dbReference>
<keyword evidence="3" id="KW-1185">Reference proteome</keyword>
<name>A0A392MDG5_9FABA</name>
<feature type="non-terminal residue" evidence="2">
    <location>
        <position position="1"/>
    </location>
</feature>
<comment type="caution">
    <text evidence="2">The sequence shown here is derived from an EMBL/GenBank/DDBJ whole genome shotgun (WGS) entry which is preliminary data.</text>
</comment>
<dbReference type="AlphaFoldDB" id="A0A392MDG5"/>
<proteinExistence type="predicted"/>
<evidence type="ECO:0000313" key="3">
    <source>
        <dbReference type="Proteomes" id="UP000265520"/>
    </source>
</evidence>
<dbReference type="PANTHER" id="PTHR34072:SF52">
    <property type="entry name" value="RIBONUCLEASE H"/>
    <property type="match status" value="1"/>
</dbReference>
<gene>
    <name evidence="2" type="ORF">A2U01_0006356</name>
</gene>
<feature type="domain" description="Reverse transcriptase/retrotransposon-derived protein RNase H-like" evidence="1">
    <location>
        <begin position="32"/>
        <end position="91"/>
    </location>
</feature>
<dbReference type="Pfam" id="PF17919">
    <property type="entry name" value="RT_RNaseH_2"/>
    <property type="match status" value="1"/>
</dbReference>
<protein>
    <submittedName>
        <fullName evidence="2">Retrotransposon protein putative Ty3-gypsy subclass</fullName>
    </submittedName>
</protein>
<organism evidence="2 3">
    <name type="scientific">Trifolium medium</name>
    <dbReference type="NCBI Taxonomy" id="97028"/>
    <lineage>
        <taxon>Eukaryota</taxon>
        <taxon>Viridiplantae</taxon>
        <taxon>Streptophyta</taxon>
        <taxon>Embryophyta</taxon>
        <taxon>Tracheophyta</taxon>
        <taxon>Spermatophyta</taxon>
        <taxon>Magnoliopsida</taxon>
        <taxon>eudicotyledons</taxon>
        <taxon>Gunneridae</taxon>
        <taxon>Pentapetalae</taxon>
        <taxon>rosids</taxon>
        <taxon>fabids</taxon>
        <taxon>Fabales</taxon>
        <taxon>Fabaceae</taxon>
        <taxon>Papilionoideae</taxon>
        <taxon>50 kb inversion clade</taxon>
        <taxon>NPAAA clade</taxon>
        <taxon>Hologalegina</taxon>
        <taxon>IRL clade</taxon>
        <taxon>Trifolieae</taxon>
        <taxon>Trifolium</taxon>
    </lineage>
</organism>
<dbReference type="InterPro" id="IPR041577">
    <property type="entry name" value="RT_RNaseH_2"/>
</dbReference>
<accession>A0A392MDG5</accession>
<dbReference type="EMBL" id="LXQA010008642">
    <property type="protein sequence ID" value="MCH85510.1"/>
    <property type="molecule type" value="Genomic_DNA"/>
</dbReference>
<evidence type="ECO:0000259" key="1">
    <source>
        <dbReference type="Pfam" id="PF17919"/>
    </source>
</evidence>
<reference evidence="2 3" key="1">
    <citation type="journal article" date="2018" name="Front. Plant Sci.">
        <title>Red Clover (Trifolium pratense) and Zigzag Clover (T. medium) - A Picture of Genomic Similarities and Differences.</title>
        <authorList>
            <person name="Dluhosova J."/>
            <person name="Istvanek J."/>
            <person name="Nedelnik J."/>
            <person name="Repkova J."/>
        </authorList>
    </citation>
    <scope>NUCLEOTIDE SEQUENCE [LARGE SCALE GENOMIC DNA]</scope>
    <source>
        <strain evidence="3">cv. 10/8</strain>
        <tissue evidence="2">Leaf</tissue>
    </source>
</reference>
<evidence type="ECO:0000313" key="2">
    <source>
        <dbReference type="EMBL" id="MCH85510.1"/>
    </source>
</evidence>
<sequence>SREDREVAVSGSPKRWARAVTKGNGIAVDPSKTCEESFQELKQKLTSAPMLTLSDSNESFVVYCDASKMGLGGVLMQKGKVVAYASRQLKVHDKLPDPRLRIGSCGIRVEESSTTIRV</sequence>
<dbReference type="InterPro" id="IPR043502">
    <property type="entry name" value="DNA/RNA_pol_sf"/>
</dbReference>
<dbReference type="Proteomes" id="UP000265520">
    <property type="component" value="Unassembled WGS sequence"/>
</dbReference>